<dbReference type="EMBL" id="JACIEC010000004">
    <property type="protein sequence ID" value="MBB4144871.1"/>
    <property type="molecule type" value="Genomic_DNA"/>
</dbReference>
<evidence type="ECO:0008006" key="3">
    <source>
        <dbReference type="Google" id="ProtNLM"/>
    </source>
</evidence>
<sequence>MTPLLKALKNRYSLIERKIELETKMPQPDPLRIMELKRIKMQMRDQITWMERSP</sequence>
<dbReference type="Pfam" id="PF04325">
    <property type="entry name" value="DUF465"/>
    <property type="match status" value="1"/>
</dbReference>
<reference evidence="1 2" key="1">
    <citation type="submission" date="2020-08" db="EMBL/GenBank/DDBJ databases">
        <title>Genomic Encyclopedia of Type Strains, Phase IV (KMG-IV): sequencing the most valuable type-strain genomes for metagenomic binning, comparative biology and taxonomic classification.</title>
        <authorList>
            <person name="Goeker M."/>
        </authorList>
    </citation>
    <scope>NUCLEOTIDE SEQUENCE [LARGE SCALE GENOMIC DNA]</scope>
    <source>
        <strain evidence="1 2">DSM 29514</strain>
    </source>
</reference>
<comment type="caution">
    <text evidence="1">The sequence shown here is derived from an EMBL/GenBank/DDBJ whole genome shotgun (WGS) entry which is preliminary data.</text>
</comment>
<evidence type="ECO:0000313" key="2">
    <source>
        <dbReference type="Proteomes" id="UP000519897"/>
    </source>
</evidence>
<protein>
    <recommendedName>
        <fullName evidence="3">DUF465 domain-containing protein</fullName>
    </recommendedName>
</protein>
<organism evidence="1 2">
    <name type="scientific">Rhizobium rhizoryzae</name>
    <dbReference type="NCBI Taxonomy" id="451876"/>
    <lineage>
        <taxon>Bacteria</taxon>
        <taxon>Pseudomonadati</taxon>
        <taxon>Pseudomonadota</taxon>
        <taxon>Alphaproteobacteria</taxon>
        <taxon>Hyphomicrobiales</taxon>
        <taxon>Rhizobiaceae</taxon>
        <taxon>Rhizobium/Agrobacterium group</taxon>
        <taxon>Rhizobium</taxon>
    </lineage>
</organism>
<dbReference type="Proteomes" id="UP000519897">
    <property type="component" value="Unassembled WGS sequence"/>
</dbReference>
<dbReference type="InterPro" id="IPR007420">
    <property type="entry name" value="DUF465"/>
</dbReference>
<evidence type="ECO:0000313" key="1">
    <source>
        <dbReference type="EMBL" id="MBB4144871.1"/>
    </source>
</evidence>
<accession>A0A7W6LIB6</accession>
<dbReference type="AlphaFoldDB" id="A0A7W6LIB6"/>
<proteinExistence type="predicted"/>
<dbReference type="RefSeq" id="WP_082547289.1">
    <property type="nucleotide sequence ID" value="NZ_CP049250.1"/>
</dbReference>
<name>A0A7W6LIB6_9HYPH</name>
<keyword evidence="2" id="KW-1185">Reference proteome</keyword>
<gene>
    <name evidence="1" type="ORF">GGQ72_003428</name>
</gene>